<dbReference type="InterPro" id="IPR008984">
    <property type="entry name" value="SMAD_FHA_dom_sf"/>
</dbReference>
<proteinExistence type="predicted"/>
<dbReference type="InterPro" id="IPR000253">
    <property type="entry name" value="FHA_dom"/>
</dbReference>
<evidence type="ECO:0000313" key="3">
    <source>
        <dbReference type="Proteomes" id="UP000317369"/>
    </source>
</evidence>
<evidence type="ECO:0000259" key="1">
    <source>
        <dbReference type="PROSITE" id="PS50006"/>
    </source>
</evidence>
<dbReference type="CDD" id="cd00060">
    <property type="entry name" value="FHA"/>
    <property type="match status" value="1"/>
</dbReference>
<feature type="domain" description="FHA" evidence="1">
    <location>
        <begin position="23"/>
        <end position="74"/>
    </location>
</feature>
<protein>
    <submittedName>
        <fullName evidence="2">FHA domain-containing protein FhaB</fullName>
    </submittedName>
</protein>
<dbReference type="Gene3D" id="2.60.200.20">
    <property type="match status" value="1"/>
</dbReference>
<evidence type="ECO:0000313" key="2">
    <source>
        <dbReference type="EMBL" id="QDU35463.1"/>
    </source>
</evidence>
<gene>
    <name evidence="2" type="primary">fhaB</name>
    <name evidence="2" type="ORF">KS4_35460</name>
</gene>
<dbReference type="AlphaFoldDB" id="A0A517YZ13"/>
<dbReference type="RefSeq" id="WP_145080851.1">
    <property type="nucleotide sequence ID" value="NZ_CP036425.1"/>
</dbReference>
<dbReference type="OrthoDB" id="283378at2"/>
<dbReference type="Proteomes" id="UP000317369">
    <property type="component" value="Chromosome"/>
</dbReference>
<keyword evidence="3" id="KW-1185">Reference proteome</keyword>
<dbReference type="SMART" id="SM00240">
    <property type="entry name" value="FHA"/>
    <property type="match status" value="1"/>
</dbReference>
<dbReference type="KEGG" id="pcor:KS4_35460"/>
<sequence length="152" mass="17653">MPKIVILSGMNMGDWYSLTESSLIFGRDESLLAEINDCFVSFRHLKISFDPRDSEYYISDMGSRNGLIINGHQIKHTKKLIKNDLVQIGYTLMIYTHENLDEYRAVERFTAQMRARYLSLIDQLTSKRDRLLEQLNNGTHSQNAITIADNQY</sequence>
<dbReference type="SUPFAM" id="SSF49879">
    <property type="entry name" value="SMAD/FHA domain"/>
    <property type="match status" value="1"/>
</dbReference>
<organism evidence="2 3">
    <name type="scientific">Poriferisphaera corsica</name>
    <dbReference type="NCBI Taxonomy" id="2528020"/>
    <lineage>
        <taxon>Bacteria</taxon>
        <taxon>Pseudomonadati</taxon>
        <taxon>Planctomycetota</taxon>
        <taxon>Phycisphaerae</taxon>
        <taxon>Phycisphaerales</taxon>
        <taxon>Phycisphaeraceae</taxon>
        <taxon>Poriferisphaera</taxon>
    </lineage>
</organism>
<dbReference type="Pfam" id="PF00498">
    <property type="entry name" value="FHA"/>
    <property type="match status" value="1"/>
</dbReference>
<dbReference type="EMBL" id="CP036425">
    <property type="protein sequence ID" value="QDU35463.1"/>
    <property type="molecule type" value="Genomic_DNA"/>
</dbReference>
<dbReference type="PROSITE" id="PS50006">
    <property type="entry name" value="FHA_DOMAIN"/>
    <property type="match status" value="1"/>
</dbReference>
<reference evidence="2 3" key="1">
    <citation type="submission" date="2019-02" db="EMBL/GenBank/DDBJ databases">
        <title>Deep-cultivation of Planctomycetes and their phenomic and genomic characterization uncovers novel biology.</title>
        <authorList>
            <person name="Wiegand S."/>
            <person name="Jogler M."/>
            <person name="Boedeker C."/>
            <person name="Pinto D."/>
            <person name="Vollmers J."/>
            <person name="Rivas-Marin E."/>
            <person name="Kohn T."/>
            <person name="Peeters S.H."/>
            <person name="Heuer A."/>
            <person name="Rast P."/>
            <person name="Oberbeckmann S."/>
            <person name="Bunk B."/>
            <person name="Jeske O."/>
            <person name="Meyerdierks A."/>
            <person name="Storesund J.E."/>
            <person name="Kallscheuer N."/>
            <person name="Luecker S."/>
            <person name="Lage O.M."/>
            <person name="Pohl T."/>
            <person name="Merkel B.J."/>
            <person name="Hornburger P."/>
            <person name="Mueller R.-W."/>
            <person name="Bruemmer F."/>
            <person name="Labrenz M."/>
            <person name="Spormann A.M."/>
            <person name="Op den Camp H."/>
            <person name="Overmann J."/>
            <person name="Amann R."/>
            <person name="Jetten M.S.M."/>
            <person name="Mascher T."/>
            <person name="Medema M.H."/>
            <person name="Devos D.P."/>
            <person name="Kaster A.-K."/>
            <person name="Ovreas L."/>
            <person name="Rohde M."/>
            <person name="Galperin M.Y."/>
            <person name="Jogler C."/>
        </authorList>
    </citation>
    <scope>NUCLEOTIDE SEQUENCE [LARGE SCALE GENOMIC DNA]</scope>
    <source>
        <strain evidence="2 3">KS4</strain>
    </source>
</reference>
<name>A0A517YZ13_9BACT</name>
<accession>A0A517YZ13</accession>